<accession>A0AA38KSW0</accession>
<dbReference type="InterPro" id="IPR037132">
    <property type="entry name" value="N_Gln_amidohydro_ab_roll_sf"/>
</dbReference>
<name>A0AA38KSW0_9AGAR</name>
<proteinExistence type="inferred from homology"/>
<evidence type="ECO:0000256" key="7">
    <source>
        <dbReference type="ARBA" id="ARBA00048768"/>
    </source>
</evidence>
<comment type="caution">
    <text evidence="10">The sequence shown here is derived from an EMBL/GenBank/DDBJ whole genome shotgun (WGS) entry which is preliminary data.</text>
</comment>
<comment type="function">
    <text evidence="8">Mediates the side-chain deamidation of N-terminal glutamine residues to glutamate, an important step in N-end rule pathway of protein degradation. Conversion of the resulting N-terminal glutamine to glutamate renders the protein susceptible to arginylation, polyubiquitination and degradation as specified by the N-end rule. Does not act on substrates with internal or C-terminal glutamine and does not act on non-glutamine residues in any position.</text>
</comment>
<dbReference type="Proteomes" id="UP001163798">
    <property type="component" value="Unassembled WGS sequence"/>
</dbReference>
<evidence type="ECO:0000256" key="1">
    <source>
        <dbReference type="ARBA" id="ARBA00008985"/>
    </source>
</evidence>
<keyword evidence="5 8" id="KW-0378">Hydrolase</keyword>
<feature type="domain" description="Protein N-terminal glutamine amidohydrolase alpha beta roll" evidence="9">
    <location>
        <begin position="6"/>
        <end position="84"/>
    </location>
</feature>
<evidence type="ECO:0000256" key="5">
    <source>
        <dbReference type="ARBA" id="ARBA00022801"/>
    </source>
</evidence>
<gene>
    <name evidence="10" type="ORF">GGU10DRAFT_352663</name>
</gene>
<evidence type="ECO:0000259" key="9">
    <source>
        <dbReference type="Pfam" id="PF09764"/>
    </source>
</evidence>
<evidence type="ECO:0000313" key="11">
    <source>
        <dbReference type="Proteomes" id="UP001163798"/>
    </source>
</evidence>
<sequence>MSFKDSLFRVVSANVYLDRFASDRSHMLVVIPPGTPPNYLYPVPPYPPLRGPQCISTHNLMNFVSMFSSNGYGDVFDMKGISGFFA</sequence>
<dbReference type="GO" id="GO:0005829">
    <property type="term" value="C:cytosol"/>
    <property type="evidence" value="ECO:0007669"/>
    <property type="project" value="TreeGrafter"/>
</dbReference>
<organism evidence="10 11">
    <name type="scientific">Lentinula aff. detonsa</name>
    <dbReference type="NCBI Taxonomy" id="2804958"/>
    <lineage>
        <taxon>Eukaryota</taxon>
        <taxon>Fungi</taxon>
        <taxon>Dikarya</taxon>
        <taxon>Basidiomycota</taxon>
        <taxon>Agaricomycotina</taxon>
        <taxon>Agaricomycetes</taxon>
        <taxon>Agaricomycetidae</taxon>
        <taxon>Agaricales</taxon>
        <taxon>Marasmiineae</taxon>
        <taxon>Omphalotaceae</taxon>
        <taxon>Lentinula</taxon>
    </lineage>
</organism>
<comment type="subunit">
    <text evidence="2 8">Monomer.</text>
</comment>
<dbReference type="Gene3D" id="3.10.620.10">
    <property type="entry name" value="Protein N-terminal glutamine amidohydrolase, alpha beta roll"/>
    <property type="match status" value="1"/>
</dbReference>
<comment type="catalytic activity">
    <reaction evidence="7 8">
        <text>N-terminal L-glutaminyl-[protein] + H2O = N-terminal L-glutamyl-[protein] + NH4(+)</text>
        <dbReference type="Rhea" id="RHEA:50680"/>
        <dbReference type="Rhea" id="RHEA-COMP:12668"/>
        <dbReference type="Rhea" id="RHEA-COMP:12777"/>
        <dbReference type="ChEBI" id="CHEBI:15377"/>
        <dbReference type="ChEBI" id="CHEBI:28938"/>
        <dbReference type="ChEBI" id="CHEBI:64721"/>
        <dbReference type="ChEBI" id="CHEBI:64722"/>
        <dbReference type="EC" id="3.5.1.122"/>
    </reaction>
</comment>
<dbReference type="EMBL" id="MU793321">
    <property type="protein sequence ID" value="KAJ3786186.1"/>
    <property type="molecule type" value="Genomic_DNA"/>
</dbReference>
<keyword evidence="11" id="KW-1185">Reference proteome</keyword>
<dbReference type="GO" id="GO:0005634">
    <property type="term" value="C:nucleus"/>
    <property type="evidence" value="ECO:0007669"/>
    <property type="project" value="TreeGrafter"/>
</dbReference>
<reference evidence="10" key="1">
    <citation type="submission" date="2022-08" db="EMBL/GenBank/DDBJ databases">
        <authorList>
            <consortium name="DOE Joint Genome Institute"/>
            <person name="Min B."/>
            <person name="Riley R."/>
            <person name="Sierra-Patev S."/>
            <person name="Naranjo-Ortiz M."/>
            <person name="Looney B."/>
            <person name="Konkel Z."/>
            <person name="Slot J.C."/>
            <person name="Sakamoto Y."/>
            <person name="Steenwyk J.L."/>
            <person name="Rokas A."/>
            <person name="Carro J."/>
            <person name="Camarero S."/>
            <person name="Ferreira P."/>
            <person name="Molpeceres G."/>
            <person name="Ruiz-Duenas F.J."/>
            <person name="Serrano A."/>
            <person name="Henrissat B."/>
            <person name="Drula E."/>
            <person name="Hughes K.W."/>
            <person name="Mata J.L."/>
            <person name="Ishikawa N.K."/>
            <person name="Vargas-Isla R."/>
            <person name="Ushijima S."/>
            <person name="Smith C.A."/>
            <person name="Ahrendt S."/>
            <person name="Andreopoulos W."/>
            <person name="He G."/>
            <person name="Labutti K."/>
            <person name="Lipzen A."/>
            <person name="Ng V."/>
            <person name="Sandor L."/>
            <person name="Barry K."/>
            <person name="Martinez A.T."/>
            <person name="Xiao Y."/>
            <person name="Gibbons J.G."/>
            <person name="Terashima K."/>
            <person name="Hibbett D.S."/>
            <person name="Grigoriev I.V."/>
        </authorList>
    </citation>
    <scope>NUCLEOTIDE SEQUENCE</scope>
    <source>
        <strain evidence="10">TFB10291</strain>
    </source>
</reference>
<dbReference type="PANTHER" id="PTHR13035">
    <property type="entry name" value="PROTEIN N-TERMINAL GLUTAMINE AMIDOHYDROLASE"/>
    <property type="match status" value="1"/>
</dbReference>
<evidence type="ECO:0000256" key="8">
    <source>
        <dbReference type="RuleBase" id="RU367082"/>
    </source>
</evidence>
<dbReference type="EC" id="3.5.1.122" evidence="3 8"/>
<dbReference type="GO" id="GO:0008418">
    <property type="term" value="F:protein-N-terminal asparagine amidohydrolase activity"/>
    <property type="evidence" value="ECO:0007669"/>
    <property type="project" value="UniProtKB-UniRule"/>
</dbReference>
<dbReference type="InterPro" id="IPR039733">
    <property type="entry name" value="NTAQ1"/>
</dbReference>
<dbReference type="GO" id="GO:0070773">
    <property type="term" value="F:protein-N-terminal glutamine amidohydrolase activity"/>
    <property type="evidence" value="ECO:0007669"/>
    <property type="project" value="UniProtKB-UniRule"/>
</dbReference>
<evidence type="ECO:0000256" key="2">
    <source>
        <dbReference type="ARBA" id="ARBA00011245"/>
    </source>
</evidence>
<dbReference type="Pfam" id="PF09764">
    <property type="entry name" value="Nt_Gln_amidase"/>
    <property type="match status" value="1"/>
</dbReference>
<evidence type="ECO:0000256" key="3">
    <source>
        <dbReference type="ARBA" id="ARBA00012718"/>
    </source>
</evidence>
<dbReference type="PANTHER" id="PTHR13035:SF0">
    <property type="entry name" value="PROTEIN N-TERMINAL GLUTAMINE AMIDOHYDROLASE"/>
    <property type="match status" value="1"/>
</dbReference>
<evidence type="ECO:0000256" key="4">
    <source>
        <dbReference type="ARBA" id="ARBA00021247"/>
    </source>
</evidence>
<evidence type="ECO:0000313" key="10">
    <source>
        <dbReference type="EMBL" id="KAJ3786186.1"/>
    </source>
</evidence>
<comment type="similarity">
    <text evidence="1 8">Belongs to the NTAQ1 family.</text>
</comment>
<dbReference type="InterPro" id="IPR023128">
    <property type="entry name" value="Prot_N_Gln_amidohydro_ab_roll"/>
</dbReference>
<protein>
    <recommendedName>
        <fullName evidence="4 8">Protein N-terminal glutamine amidohydrolase</fullName>
        <ecNumber evidence="3 8">3.5.1.122</ecNumber>
    </recommendedName>
    <alternativeName>
        <fullName evidence="6 8">Protein NH2-terminal glutamine deamidase</fullName>
    </alternativeName>
</protein>
<dbReference type="AlphaFoldDB" id="A0AA38KSW0"/>
<evidence type="ECO:0000256" key="6">
    <source>
        <dbReference type="ARBA" id="ARBA00029677"/>
    </source>
</evidence>